<dbReference type="Proteomes" id="UP000324222">
    <property type="component" value="Unassembled WGS sequence"/>
</dbReference>
<comment type="caution">
    <text evidence="3">The sequence shown here is derived from an EMBL/GenBank/DDBJ whole genome shotgun (WGS) entry which is preliminary data.</text>
</comment>
<evidence type="ECO:0000313" key="4">
    <source>
        <dbReference type="Proteomes" id="UP000324222"/>
    </source>
</evidence>
<sequence length="124" mass="13306">MTTLVSLYGRVWVLVSLSFSPVARNDGTLSCFTPPQEINTLVPAGVASLLPHPFPFFPPIPNPSATCIILPSPVPRANMDPPRPPDRRQTDTLAPGCNPASILPRLAPPRTVSSSVQFTSDFSD</sequence>
<keyword evidence="2" id="KW-0732">Signal</keyword>
<feature type="region of interest" description="Disordered" evidence="1">
    <location>
        <begin position="72"/>
        <end position="107"/>
    </location>
</feature>
<keyword evidence="4" id="KW-1185">Reference proteome</keyword>
<evidence type="ECO:0000256" key="1">
    <source>
        <dbReference type="SAM" id="MobiDB-lite"/>
    </source>
</evidence>
<dbReference type="AlphaFoldDB" id="A0A5B7GUT3"/>
<feature type="chain" id="PRO_5022952050" description="Secreted protein" evidence="2">
    <location>
        <begin position="26"/>
        <end position="124"/>
    </location>
</feature>
<evidence type="ECO:0000256" key="2">
    <source>
        <dbReference type="SAM" id="SignalP"/>
    </source>
</evidence>
<dbReference type="EMBL" id="VSRR010018500">
    <property type="protein sequence ID" value="MPC61393.1"/>
    <property type="molecule type" value="Genomic_DNA"/>
</dbReference>
<evidence type="ECO:0008006" key="5">
    <source>
        <dbReference type="Google" id="ProtNLM"/>
    </source>
</evidence>
<proteinExistence type="predicted"/>
<reference evidence="3 4" key="1">
    <citation type="submission" date="2019-05" db="EMBL/GenBank/DDBJ databases">
        <title>Another draft genome of Portunus trituberculatus and its Hox gene families provides insights of decapod evolution.</title>
        <authorList>
            <person name="Jeong J.-H."/>
            <person name="Song I."/>
            <person name="Kim S."/>
            <person name="Choi T."/>
            <person name="Kim D."/>
            <person name="Ryu S."/>
            <person name="Kim W."/>
        </authorList>
    </citation>
    <scope>NUCLEOTIDE SEQUENCE [LARGE SCALE GENOMIC DNA]</scope>
    <source>
        <tissue evidence="3">Muscle</tissue>
    </source>
</reference>
<feature type="signal peptide" evidence="2">
    <location>
        <begin position="1"/>
        <end position="25"/>
    </location>
</feature>
<protein>
    <recommendedName>
        <fullName evidence="5">Secreted protein</fullName>
    </recommendedName>
</protein>
<evidence type="ECO:0000313" key="3">
    <source>
        <dbReference type="EMBL" id="MPC61393.1"/>
    </source>
</evidence>
<gene>
    <name evidence="3" type="ORF">E2C01_055465</name>
</gene>
<organism evidence="3 4">
    <name type="scientific">Portunus trituberculatus</name>
    <name type="common">Swimming crab</name>
    <name type="synonym">Neptunus trituberculatus</name>
    <dbReference type="NCBI Taxonomy" id="210409"/>
    <lineage>
        <taxon>Eukaryota</taxon>
        <taxon>Metazoa</taxon>
        <taxon>Ecdysozoa</taxon>
        <taxon>Arthropoda</taxon>
        <taxon>Crustacea</taxon>
        <taxon>Multicrustacea</taxon>
        <taxon>Malacostraca</taxon>
        <taxon>Eumalacostraca</taxon>
        <taxon>Eucarida</taxon>
        <taxon>Decapoda</taxon>
        <taxon>Pleocyemata</taxon>
        <taxon>Brachyura</taxon>
        <taxon>Eubrachyura</taxon>
        <taxon>Portunoidea</taxon>
        <taxon>Portunidae</taxon>
        <taxon>Portuninae</taxon>
        <taxon>Portunus</taxon>
    </lineage>
</organism>
<name>A0A5B7GUT3_PORTR</name>
<accession>A0A5B7GUT3</accession>